<feature type="compositionally biased region" description="Polar residues" evidence="11">
    <location>
        <begin position="25"/>
        <end position="35"/>
    </location>
</feature>
<comment type="catalytic activity">
    <reaction evidence="8">
        <text>L-threonyl-[protein] + ATP = O-phospho-L-threonyl-[protein] + ADP + H(+)</text>
        <dbReference type="Rhea" id="RHEA:46608"/>
        <dbReference type="Rhea" id="RHEA-COMP:11060"/>
        <dbReference type="Rhea" id="RHEA-COMP:11605"/>
        <dbReference type="ChEBI" id="CHEBI:15378"/>
        <dbReference type="ChEBI" id="CHEBI:30013"/>
        <dbReference type="ChEBI" id="CHEBI:30616"/>
        <dbReference type="ChEBI" id="CHEBI:61977"/>
        <dbReference type="ChEBI" id="CHEBI:456216"/>
        <dbReference type="EC" id="2.7.11.22"/>
    </reaction>
</comment>
<dbReference type="FunFam" id="3.30.200.20:FF:000270">
    <property type="entry name" value="Serine/threonine-protein kinase bur1"/>
    <property type="match status" value="1"/>
</dbReference>
<evidence type="ECO:0000256" key="5">
    <source>
        <dbReference type="ARBA" id="ARBA00022741"/>
    </source>
</evidence>
<feature type="compositionally biased region" description="Basic and acidic residues" evidence="11">
    <location>
        <begin position="1151"/>
        <end position="1175"/>
    </location>
</feature>
<comment type="catalytic activity">
    <reaction evidence="9">
        <text>L-seryl-[protein] + ATP = O-phospho-L-seryl-[protein] + ADP + H(+)</text>
        <dbReference type="Rhea" id="RHEA:17989"/>
        <dbReference type="Rhea" id="RHEA-COMP:9863"/>
        <dbReference type="Rhea" id="RHEA-COMP:11604"/>
        <dbReference type="ChEBI" id="CHEBI:15378"/>
        <dbReference type="ChEBI" id="CHEBI:29999"/>
        <dbReference type="ChEBI" id="CHEBI:30616"/>
        <dbReference type="ChEBI" id="CHEBI:83421"/>
        <dbReference type="ChEBI" id="CHEBI:456216"/>
        <dbReference type="EC" id="2.7.11.22"/>
    </reaction>
</comment>
<proteinExistence type="inferred from homology"/>
<dbReference type="InParanoid" id="K1WP62"/>
<dbReference type="GO" id="GO:0004693">
    <property type="term" value="F:cyclin-dependent protein serine/threonine kinase activity"/>
    <property type="evidence" value="ECO:0007669"/>
    <property type="project" value="UniProtKB-EC"/>
</dbReference>
<feature type="compositionally biased region" description="Polar residues" evidence="11">
    <location>
        <begin position="330"/>
        <end position="339"/>
    </location>
</feature>
<dbReference type="EC" id="2.7.11.22" evidence="2"/>
<dbReference type="EMBL" id="JH921444">
    <property type="protein sequence ID" value="EKD14731.1"/>
    <property type="molecule type" value="Genomic_DNA"/>
</dbReference>
<feature type="compositionally biased region" description="Basic and acidic residues" evidence="11">
    <location>
        <begin position="191"/>
        <end position="206"/>
    </location>
</feature>
<feature type="compositionally biased region" description="Polar residues" evidence="11">
    <location>
        <begin position="737"/>
        <end position="751"/>
    </location>
</feature>
<gene>
    <name evidence="13" type="ORF">MBM_06942</name>
</gene>
<dbReference type="InterPro" id="IPR008271">
    <property type="entry name" value="Ser/Thr_kinase_AS"/>
</dbReference>
<dbReference type="InterPro" id="IPR050108">
    <property type="entry name" value="CDK"/>
</dbReference>
<dbReference type="eggNOG" id="KOG0600">
    <property type="taxonomic scope" value="Eukaryota"/>
</dbReference>
<dbReference type="InterPro" id="IPR011009">
    <property type="entry name" value="Kinase-like_dom_sf"/>
</dbReference>
<feature type="compositionally biased region" description="Basic residues" evidence="11">
    <location>
        <begin position="809"/>
        <end position="819"/>
    </location>
</feature>
<feature type="compositionally biased region" description="Pro residues" evidence="11">
    <location>
        <begin position="706"/>
        <end position="716"/>
    </location>
</feature>
<evidence type="ECO:0000256" key="1">
    <source>
        <dbReference type="ARBA" id="ARBA00006485"/>
    </source>
</evidence>
<feature type="compositionally biased region" description="Basic and acidic residues" evidence="11">
    <location>
        <begin position="345"/>
        <end position="376"/>
    </location>
</feature>
<dbReference type="GO" id="GO:0008353">
    <property type="term" value="F:RNA polymerase II CTD heptapeptide repeat kinase activity"/>
    <property type="evidence" value="ECO:0007669"/>
    <property type="project" value="TreeGrafter"/>
</dbReference>
<feature type="compositionally biased region" description="Basic and acidic residues" evidence="11">
    <location>
        <begin position="282"/>
        <end position="311"/>
    </location>
</feature>
<evidence type="ECO:0000256" key="7">
    <source>
        <dbReference type="ARBA" id="ARBA00022840"/>
    </source>
</evidence>
<dbReference type="SMART" id="SM00220">
    <property type="entry name" value="S_TKc"/>
    <property type="match status" value="1"/>
</dbReference>
<feature type="compositionally biased region" description="Basic and acidic residues" evidence="11">
    <location>
        <begin position="1184"/>
        <end position="1193"/>
    </location>
</feature>
<keyword evidence="14" id="KW-1185">Reference proteome</keyword>
<evidence type="ECO:0000256" key="9">
    <source>
        <dbReference type="ARBA" id="ARBA00048367"/>
    </source>
</evidence>
<evidence type="ECO:0000256" key="3">
    <source>
        <dbReference type="ARBA" id="ARBA00022527"/>
    </source>
</evidence>
<feature type="compositionally biased region" description="Low complexity" evidence="11">
    <location>
        <begin position="507"/>
        <end position="526"/>
    </location>
</feature>
<sequence length="1259" mass="140103">MAAHASIIAEHPSDSSHDHDHDHSLNLNPPTSPQNADHHPHPQHQPAGKPARRGRYVDMKDSWSHGDDRRDRGRVDRGVRRSPSRDRSSKFNDRRPSPARDSKDRPPKSRPATQSERPPRDRSPERRRRSRSPLRDSREEVRERNRGRELLDTRGSDKPKRSSTHHSPSSSVKRRKTRSPSPPRTHKKSRRDTSRSPSRLDRGSEKRRPKYSPGPARRRSPDRKPSNLHREGKSKYSRDPGTFDRRGRSPSPRRERREALSKSEVLPRRERTPTRQSHRSRDRSPFNKYKGKEPKRERSPFDRPRGKEQKRGRSPIPGRRSPGFDRSGPANHSRSRQPSPQGPKFARERGKSPREDRGGGSRRGSRDEHPRDDYRAGKGKPKSGRPSFPSASGANSIDLKGKGARNSTPTPAAASGANSIEVKSDKMYGRGGFQGQQGYNQNPMQAAFPLKPQYNPGPHVDPRYSQSPQPHMTPNSYQGSPQHSPYGAGRGNYVGQSQFSPQSHHGQYTPNHYQQPHQQPYPVAPQGQYYNNAQSPPYSTPTGPMNNAPYQTSYRGNSRGYRGNNFHPRGGRGDHRGGRGGHFQNAHFNSSANNPNNGPIGMGRGQHVSPGNATPQHVTPHNSTPQHTSPQHVSPPQQIPATTALHAESQSGSQAGSNVGTPQRKTDSQPQPEVVDEEDAEDLFRPSKDLQVEDKEANKKKDEEAMPPPASRPVPTGPQSSKPKFGGVSFGIPKKSVQATSQKLDISQKLNSGPARSVQFASAGPKGPNSRNIPTGPASGGQQTPQNNASTQGQAQAPAQPQQSAPTTRKVKKIMKRAKEKPQLSEDFRKSDSVYYRKSGNDSVVGSGTYGKVYKGIHVYTKKMVALKKIRMEGERDGFPVTAVREIKLLQSLKHHNIVNLQEVMVEKNDCFMVFEYLSHDLTGLLNHPTFKLEAAHKKHLAKQMFEGLDYLHRRGVLHRDIKAANILVSSDGQLKIADFGLARFYAKRRQLDYTNRVITIWYRSPELLLGETQYGPAVDIWSAACVLVEIFTKHAIFPGDGGEISQLDKIWAVLGTPTKEAWPGYTDMAWFALLRPTVKRANVFAEKYKERVTPAAYDLLEAMFQYDPEKRPSASDVLEHPYFTTEDPVPRQATELAALQGDWHEFESKALRKENERREKEARRRKELAAKATKETGVAPNEKALKQNEVSHRQSTGSASLVAAGAANGEKAGAVKRALEAGVVEGERDAKRLQVAPPKNSGRVVSGEVVDGAVSVGE</sequence>
<keyword evidence="7 10" id="KW-0067">ATP-binding</keyword>
<evidence type="ECO:0000256" key="10">
    <source>
        <dbReference type="PROSITE-ProRule" id="PRU10141"/>
    </source>
</evidence>
<dbReference type="HOGENOM" id="CLU_000288_17_0_1"/>
<dbReference type="AlphaFoldDB" id="K1WP62"/>
<dbReference type="Proteomes" id="UP000006753">
    <property type="component" value="Unassembled WGS sequence"/>
</dbReference>
<keyword evidence="4" id="KW-0808">Transferase</keyword>
<evidence type="ECO:0000256" key="2">
    <source>
        <dbReference type="ARBA" id="ARBA00012425"/>
    </source>
</evidence>
<feature type="compositionally biased region" description="Basic and acidic residues" evidence="11">
    <location>
        <begin position="11"/>
        <end position="24"/>
    </location>
</feature>
<dbReference type="InterPro" id="IPR017441">
    <property type="entry name" value="Protein_kinase_ATP_BS"/>
</dbReference>
<dbReference type="OMA" id="QAPPRIY"/>
<dbReference type="FunFam" id="1.10.510.10:FF:000440">
    <property type="entry name" value="Serine/threonine-protein kinase bur1"/>
    <property type="match status" value="1"/>
</dbReference>
<keyword evidence="3" id="KW-0723">Serine/threonine-protein kinase</keyword>
<feature type="compositionally biased region" description="Basic and acidic residues" evidence="11">
    <location>
        <begin position="133"/>
        <end position="160"/>
    </location>
</feature>
<accession>K1WP62</accession>
<dbReference type="GO" id="GO:0032968">
    <property type="term" value="P:positive regulation of transcription elongation by RNA polymerase II"/>
    <property type="evidence" value="ECO:0007669"/>
    <property type="project" value="TreeGrafter"/>
</dbReference>
<evidence type="ECO:0000256" key="11">
    <source>
        <dbReference type="SAM" id="MobiDB-lite"/>
    </source>
</evidence>
<dbReference type="PANTHER" id="PTHR24056">
    <property type="entry name" value="CELL DIVISION PROTEIN KINASE"/>
    <property type="match status" value="1"/>
</dbReference>
<feature type="compositionally biased region" description="Polar residues" evidence="11">
    <location>
        <begin position="494"/>
        <end position="506"/>
    </location>
</feature>
<dbReference type="GO" id="GO:0008024">
    <property type="term" value="C:cyclin/CDK positive transcription elongation factor complex"/>
    <property type="evidence" value="ECO:0007669"/>
    <property type="project" value="TreeGrafter"/>
</dbReference>
<feature type="compositionally biased region" description="Basic and acidic residues" evidence="11">
    <location>
        <begin position="682"/>
        <end position="704"/>
    </location>
</feature>
<dbReference type="GO" id="GO:0030332">
    <property type="term" value="F:cyclin binding"/>
    <property type="evidence" value="ECO:0007669"/>
    <property type="project" value="TreeGrafter"/>
</dbReference>
<dbReference type="Gene3D" id="3.30.200.20">
    <property type="entry name" value="Phosphorylase Kinase, domain 1"/>
    <property type="match status" value="1"/>
</dbReference>
<evidence type="ECO:0000256" key="4">
    <source>
        <dbReference type="ARBA" id="ARBA00022679"/>
    </source>
</evidence>
<dbReference type="PROSITE" id="PS00108">
    <property type="entry name" value="PROTEIN_KINASE_ST"/>
    <property type="match status" value="1"/>
</dbReference>
<comment type="similarity">
    <text evidence="1">Belongs to the protein kinase superfamily. CMGC Ser/Thr protein kinase family. CDC2/CDKX subfamily.</text>
</comment>
<dbReference type="PANTHER" id="PTHR24056:SF546">
    <property type="entry name" value="CYCLIN-DEPENDENT KINASE 12"/>
    <property type="match status" value="1"/>
</dbReference>
<dbReference type="KEGG" id="mbe:MBM_06942"/>
<organism evidence="13 14">
    <name type="scientific">Marssonina brunnea f. sp. multigermtubi (strain MB_m1)</name>
    <name type="common">Marssonina leaf spot fungus</name>
    <dbReference type="NCBI Taxonomy" id="1072389"/>
    <lineage>
        <taxon>Eukaryota</taxon>
        <taxon>Fungi</taxon>
        <taxon>Dikarya</taxon>
        <taxon>Ascomycota</taxon>
        <taxon>Pezizomycotina</taxon>
        <taxon>Leotiomycetes</taxon>
        <taxon>Helotiales</taxon>
        <taxon>Drepanopezizaceae</taxon>
        <taxon>Drepanopeziza</taxon>
    </lineage>
</organism>
<evidence type="ECO:0000313" key="13">
    <source>
        <dbReference type="EMBL" id="EKD14731.1"/>
    </source>
</evidence>
<keyword evidence="6" id="KW-0418">Kinase</keyword>
<feature type="region of interest" description="Disordered" evidence="11">
    <location>
        <begin position="1151"/>
        <end position="1212"/>
    </location>
</feature>
<feature type="compositionally biased region" description="Low complexity" evidence="11">
    <location>
        <begin position="789"/>
        <end position="808"/>
    </location>
</feature>
<feature type="compositionally biased region" description="Basic residues" evidence="11">
    <location>
        <begin position="207"/>
        <end position="221"/>
    </location>
</feature>
<evidence type="ECO:0000313" key="14">
    <source>
        <dbReference type="Proteomes" id="UP000006753"/>
    </source>
</evidence>
<keyword evidence="5 10" id="KW-0547">Nucleotide-binding</keyword>
<feature type="domain" description="Protein kinase" evidence="12">
    <location>
        <begin position="839"/>
        <end position="1124"/>
    </location>
</feature>
<dbReference type="PROSITE" id="PS50011">
    <property type="entry name" value="PROTEIN_KINASE_DOM"/>
    <property type="match status" value="1"/>
</dbReference>
<dbReference type="OrthoDB" id="204883at2759"/>
<feature type="compositionally biased region" description="Basic and acidic residues" evidence="11">
    <location>
        <begin position="222"/>
        <end position="273"/>
    </location>
</feature>
<dbReference type="Gene3D" id="1.10.510.10">
    <property type="entry name" value="Transferase(Phosphotransferase) domain 1"/>
    <property type="match status" value="1"/>
</dbReference>
<feature type="compositionally biased region" description="Polar residues" evidence="11">
    <location>
        <begin position="464"/>
        <end position="483"/>
    </location>
</feature>
<feature type="region of interest" description="Disordered" evidence="11">
    <location>
        <begin position="1"/>
        <end position="828"/>
    </location>
</feature>
<feature type="compositionally biased region" description="Polar residues" evidence="11">
    <location>
        <begin position="648"/>
        <end position="671"/>
    </location>
</feature>
<feature type="compositionally biased region" description="Basic and acidic residues" evidence="11">
    <location>
        <begin position="55"/>
        <end position="107"/>
    </location>
</feature>
<dbReference type="InterPro" id="IPR000719">
    <property type="entry name" value="Prot_kinase_dom"/>
</dbReference>
<dbReference type="CDD" id="cd07840">
    <property type="entry name" value="STKc_CDK9_like"/>
    <property type="match status" value="1"/>
</dbReference>
<evidence type="ECO:0000256" key="8">
    <source>
        <dbReference type="ARBA" id="ARBA00047811"/>
    </source>
</evidence>
<protein>
    <recommendedName>
        <fullName evidence="2">cyclin-dependent kinase</fullName>
        <ecNumber evidence="2">2.7.11.22</ecNumber>
    </recommendedName>
</protein>
<dbReference type="STRING" id="1072389.K1WP62"/>
<name>K1WP62_MARBU</name>
<dbReference type="SUPFAM" id="SSF56112">
    <property type="entry name" value="Protein kinase-like (PK-like)"/>
    <property type="match status" value="1"/>
</dbReference>
<feature type="compositionally biased region" description="Basic residues" evidence="11">
    <location>
        <begin position="172"/>
        <end position="190"/>
    </location>
</feature>
<evidence type="ECO:0000259" key="12">
    <source>
        <dbReference type="PROSITE" id="PS50011"/>
    </source>
</evidence>
<feature type="compositionally biased region" description="Polar residues" evidence="11">
    <location>
        <begin position="586"/>
        <end position="597"/>
    </location>
</feature>
<feature type="compositionally biased region" description="Polar residues" evidence="11">
    <location>
        <begin position="528"/>
        <end position="556"/>
    </location>
</feature>
<feature type="binding site" evidence="10">
    <location>
        <position position="868"/>
    </location>
    <ligand>
        <name>ATP</name>
        <dbReference type="ChEBI" id="CHEBI:30616"/>
    </ligand>
</feature>
<evidence type="ECO:0000256" key="6">
    <source>
        <dbReference type="ARBA" id="ARBA00022777"/>
    </source>
</evidence>
<reference evidence="13 14" key="1">
    <citation type="journal article" date="2012" name="BMC Genomics">
        <title>Sequencing the genome of Marssonina brunnea reveals fungus-poplar co-evolution.</title>
        <authorList>
            <person name="Zhu S."/>
            <person name="Cao Y.-Z."/>
            <person name="Jiang C."/>
            <person name="Tan B.-Y."/>
            <person name="Wang Z."/>
            <person name="Feng S."/>
            <person name="Zhang L."/>
            <person name="Su X.-H."/>
            <person name="Brejova B."/>
            <person name="Vinar T."/>
            <person name="Xu M."/>
            <person name="Wang M.-X."/>
            <person name="Zhang S.-G."/>
            <person name="Huang M.-R."/>
            <person name="Wu R."/>
            <person name="Zhou Y."/>
        </authorList>
    </citation>
    <scope>NUCLEOTIDE SEQUENCE [LARGE SCALE GENOMIC DNA]</scope>
    <source>
        <strain evidence="13 14">MB_m1</strain>
    </source>
</reference>
<dbReference type="Pfam" id="PF00069">
    <property type="entry name" value="Pkinase"/>
    <property type="match status" value="1"/>
</dbReference>
<feature type="compositionally biased region" description="Polar residues" evidence="11">
    <location>
        <begin position="609"/>
        <end position="641"/>
    </location>
</feature>
<dbReference type="PROSITE" id="PS00107">
    <property type="entry name" value="PROTEIN_KINASE_ATP"/>
    <property type="match status" value="1"/>
</dbReference>
<dbReference type="GO" id="GO:0005524">
    <property type="term" value="F:ATP binding"/>
    <property type="evidence" value="ECO:0007669"/>
    <property type="project" value="UniProtKB-UniRule"/>
</dbReference>